<proteinExistence type="predicted"/>
<reference evidence="2" key="1">
    <citation type="journal article" date="2019" name="Int. J. Syst. Evol. Microbiol.">
        <title>The Global Catalogue of Microorganisms (GCM) 10K type strain sequencing project: providing services to taxonomists for standard genome sequencing and annotation.</title>
        <authorList>
            <consortium name="The Broad Institute Genomics Platform"/>
            <consortium name="The Broad Institute Genome Sequencing Center for Infectious Disease"/>
            <person name="Wu L."/>
            <person name="Ma J."/>
        </authorList>
    </citation>
    <scope>NUCLEOTIDE SEQUENCE [LARGE SCALE GENOMIC DNA]</scope>
    <source>
        <strain evidence="2">CGMCC 1.13666</strain>
    </source>
</reference>
<keyword evidence="2" id="KW-1185">Reference proteome</keyword>
<organism evidence="1 2">
    <name type="scientific">Halomonas salifodinae</name>
    <dbReference type="NCBI Taxonomy" id="438745"/>
    <lineage>
        <taxon>Bacteria</taxon>
        <taxon>Pseudomonadati</taxon>
        <taxon>Pseudomonadota</taxon>
        <taxon>Gammaproteobacteria</taxon>
        <taxon>Oceanospirillales</taxon>
        <taxon>Halomonadaceae</taxon>
        <taxon>Halomonas</taxon>
    </lineage>
</organism>
<evidence type="ECO:0000313" key="1">
    <source>
        <dbReference type="EMBL" id="MFC7091018.1"/>
    </source>
</evidence>
<dbReference type="Proteomes" id="UP001596411">
    <property type="component" value="Unassembled WGS sequence"/>
</dbReference>
<accession>A0ABW2F1U8</accession>
<protein>
    <submittedName>
        <fullName evidence="1">Uncharacterized protein</fullName>
    </submittedName>
</protein>
<sequence>MINNPVLLEHRAQQRAQGVIIGRVERPIIGCRAHELKDPANARRLADYHARRAGQAAALILLWR</sequence>
<dbReference type="EMBL" id="JBHSZP010000031">
    <property type="protein sequence ID" value="MFC7091018.1"/>
    <property type="molecule type" value="Genomic_DNA"/>
</dbReference>
<dbReference type="RefSeq" id="WP_346061919.1">
    <property type="nucleotide sequence ID" value="NZ_BAAADR010000005.1"/>
</dbReference>
<gene>
    <name evidence="1" type="ORF">ACFQH5_15815</name>
</gene>
<comment type="caution">
    <text evidence="1">The sequence shown here is derived from an EMBL/GenBank/DDBJ whole genome shotgun (WGS) entry which is preliminary data.</text>
</comment>
<evidence type="ECO:0000313" key="2">
    <source>
        <dbReference type="Proteomes" id="UP001596411"/>
    </source>
</evidence>
<name>A0ABW2F1U8_9GAMM</name>